<dbReference type="Proteomes" id="UP000093053">
    <property type="component" value="Chromosome"/>
</dbReference>
<keyword evidence="2" id="KW-1185">Reference proteome</keyword>
<gene>
    <name evidence="1" type="ORF">BBK82_08210</name>
</gene>
<dbReference type="EMBL" id="CP016793">
    <property type="protein sequence ID" value="ANZ36054.1"/>
    <property type="molecule type" value="Genomic_DNA"/>
</dbReference>
<name>A0A1B2HE94_9PSEU</name>
<organism evidence="1 2">
    <name type="scientific">Lentzea guizhouensis</name>
    <dbReference type="NCBI Taxonomy" id="1586287"/>
    <lineage>
        <taxon>Bacteria</taxon>
        <taxon>Bacillati</taxon>
        <taxon>Actinomycetota</taxon>
        <taxon>Actinomycetes</taxon>
        <taxon>Pseudonocardiales</taxon>
        <taxon>Pseudonocardiaceae</taxon>
        <taxon>Lentzea</taxon>
    </lineage>
</organism>
<dbReference type="KEGG" id="led:BBK82_08210"/>
<dbReference type="STRING" id="1586287.BBK82_08210"/>
<evidence type="ECO:0000313" key="2">
    <source>
        <dbReference type="Proteomes" id="UP000093053"/>
    </source>
</evidence>
<protein>
    <submittedName>
        <fullName evidence="1">Uncharacterized protein</fullName>
    </submittedName>
</protein>
<proteinExistence type="predicted"/>
<dbReference type="AlphaFoldDB" id="A0A1B2HE94"/>
<evidence type="ECO:0000313" key="1">
    <source>
        <dbReference type="EMBL" id="ANZ36054.1"/>
    </source>
</evidence>
<reference evidence="1 2" key="1">
    <citation type="submission" date="2016-07" db="EMBL/GenBank/DDBJ databases">
        <title>Complete genome sequence of the Lentzea guizhouensis DHS C013.</title>
        <authorList>
            <person name="Cao C."/>
        </authorList>
    </citation>
    <scope>NUCLEOTIDE SEQUENCE [LARGE SCALE GENOMIC DNA]</scope>
    <source>
        <strain evidence="1 2">DHS C013</strain>
    </source>
</reference>
<sequence length="63" mass="7360">MRHPLWRSVQRDHQLIDVTTLVTEDHVEGLLAHSRTFGYFRDVETARQDLETIAEHMVDSGDQ</sequence>
<accession>A0A1B2HE94</accession>